<dbReference type="AlphaFoldDB" id="A0A6A3BCX3"/>
<dbReference type="EMBL" id="VEPZ02000872">
    <property type="protein sequence ID" value="KAE8714423.1"/>
    <property type="molecule type" value="Genomic_DNA"/>
</dbReference>
<name>A0A6A3BCX3_HIBSY</name>
<feature type="compositionally biased region" description="Polar residues" evidence="2">
    <location>
        <begin position="1"/>
        <end position="11"/>
    </location>
</feature>
<feature type="region of interest" description="Disordered" evidence="2">
    <location>
        <begin position="570"/>
        <end position="591"/>
    </location>
</feature>
<comment type="caution">
    <text evidence="3">The sequence shown here is derived from an EMBL/GenBank/DDBJ whole genome shotgun (WGS) entry which is preliminary data.</text>
</comment>
<dbReference type="GO" id="GO:0003677">
    <property type="term" value="F:DNA binding"/>
    <property type="evidence" value="ECO:0007669"/>
    <property type="project" value="UniProtKB-KW"/>
</dbReference>
<proteinExistence type="predicted"/>
<accession>A0A6A3BCX3</accession>
<gene>
    <name evidence="3" type="ORF">F3Y22_tig00110198pilonHSYRG00343</name>
</gene>
<dbReference type="Gene3D" id="3.40.30.10">
    <property type="entry name" value="Glutaredoxin"/>
    <property type="match status" value="1"/>
</dbReference>
<dbReference type="PANTHER" id="PTHR33400">
    <property type="entry name" value="ZINC FINGER CCCH DOMAIN-CONTAINING PROTEIN 6-RELATED"/>
    <property type="match status" value="1"/>
</dbReference>
<evidence type="ECO:0000313" key="3">
    <source>
        <dbReference type="EMBL" id="KAE8714423.1"/>
    </source>
</evidence>
<dbReference type="Proteomes" id="UP000436088">
    <property type="component" value="Unassembled WGS sequence"/>
</dbReference>
<evidence type="ECO:0000256" key="2">
    <source>
        <dbReference type="SAM" id="MobiDB-lite"/>
    </source>
</evidence>
<dbReference type="PANTHER" id="PTHR33400:SF2">
    <property type="entry name" value="ZINC FINGER CCCH DOMAIN-CONTAINING PROTEIN 6"/>
    <property type="match status" value="1"/>
</dbReference>
<feature type="region of interest" description="Disordered" evidence="2">
    <location>
        <begin position="1"/>
        <end position="46"/>
    </location>
</feature>
<sequence length="850" mass="93733">MEEKVVNSNVRSPLPSLVARGSNEFRVSDNSSLPPRKGHRRSSSDVPLAAMLDRSVSGIEGSFGAVESIQSVKRELEWKKDCGVGDNTWNSSGTEVKDLDSKANGTKTYDDESSDNEVDSRVNKHPISVHGMSVVSNEKRGGVNKRMAAGDITPTVRHYISVSMDDYIGSMQFDEDDSSFDKSWQSSLLSPKLFESTISFTWRVLVLESLFLEMLSAKGFETKKGQSMLLSIGEVFEDKTVSVGGFTVTSWAGGQDHLQAKNLFVCLDLNWQVVAGEESKEVEIQNQREVRVLEAVYPRPSAIPTNPSVSADIGNCYYDDQLTPQIPVTPIEDEDAAIETLLNSQPQMLPPGILHNLHCSMPSVSSASAEKPDAGMVVNVEPGVAAAAFAVINQSNEPGNMIDPDLLVKILSNPRLIEKLVTDHGAASGAQSLTEMPSPLVPSLDPPHLYIWRSILSSVKRVGVGPLNKQSPIPSVHPVTASPAAGLPRRRMNGANCAYHMIRQPSRTVAICPRGTECKENENGWRNKQLEMTKGEDVEFLSKVKIEFNALTPRIASCMEFLAQCNARQAKESNPPATPGQAPYGRSPSPNHSYFRQRSEEVFDANIDSCSNRTEHDPRKRQFLETEQMFRDAGEKWPVIIPEEELHQSFPGSKVWAFSLLVASFVGRGILSNNWPKVKLFKLQIPFEMEGVSVADANLVVYLHPHKCRNVSQAILRDLGSWLFKGNLTAINSNKLFHSYIGYVIMNFTCNGVDDDGDDNSKLFNEIFDGVLLAYDVHIPDKKAKILSGVHPYFDLKLKANLLLFSPKPDMIIEGKVVKLCQESIHAIVLGFSSAIITAENMGGEFKIEM</sequence>
<evidence type="ECO:0000256" key="1">
    <source>
        <dbReference type="ARBA" id="ARBA00023125"/>
    </source>
</evidence>
<keyword evidence="4" id="KW-1185">Reference proteome</keyword>
<protein>
    <submittedName>
        <fullName evidence="3">Mitochondrial</fullName>
    </submittedName>
</protein>
<reference evidence="3" key="1">
    <citation type="submission" date="2019-09" db="EMBL/GenBank/DDBJ databases">
        <title>Draft genome information of white flower Hibiscus syriacus.</title>
        <authorList>
            <person name="Kim Y.-M."/>
        </authorList>
    </citation>
    <scope>NUCLEOTIDE SEQUENCE [LARGE SCALE GENOMIC DNA]</scope>
    <source>
        <strain evidence="3">YM2019G1</strain>
    </source>
</reference>
<organism evidence="3 4">
    <name type="scientific">Hibiscus syriacus</name>
    <name type="common">Rose of Sharon</name>
    <dbReference type="NCBI Taxonomy" id="106335"/>
    <lineage>
        <taxon>Eukaryota</taxon>
        <taxon>Viridiplantae</taxon>
        <taxon>Streptophyta</taxon>
        <taxon>Embryophyta</taxon>
        <taxon>Tracheophyta</taxon>
        <taxon>Spermatophyta</taxon>
        <taxon>Magnoliopsida</taxon>
        <taxon>eudicotyledons</taxon>
        <taxon>Gunneridae</taxon>
        <taxon>Pentapetalae</taxon>
        <taxon>rosids</taxon>
        <taxon>malvids</taxon>
        <taxon>Malvales</taxon>
        <taxon>Malvaceae</taxon>
        <taxon>Malvoideae</taxon>
        <taxon>Hibiscus</taxon>
    </lineage>
</organism>
<evidence type="ECO:0000313" key="4">
    <source>
        <dbReference type="Proteomes" id="UP000436088"/>
    </source>
</evidence>
<feature type="region of interest" description="Disordered" evidence="2">
    <location>
        <begin position="89"/>
        <end position="121"/>
    </location>
</feature>
<keyword evidence="1" id="KW-0238">DNA-binding</keyword>